<dbReference type="Gene3D" id="1.10.3720.10">
    <property type="entry name" value="MetI-like"/>
    <property type="match status" value="1"/>
</dbReference>
<evidence type="ECO:0000313" key="9">
    <source>
        <dbReference type="EMBL" id="BDZ45673.1"/>
    </source>
</evidence>
<keyword evidence="5 7" id="KW-1133">Transmembrane helix</keyword>
<evidence type="ECO:0000256" key="3">
    <source>
        <dbReference type="ARBA" id="ARBA00022475"/>
    </source>
</evidence>
<dbReference type="Proteomes" id="UP001321498">
    <property type="component" value="Chromosome"/>
</dbReference>
<evidence type="ECO:0000256" key="2">
    <source>
        <dbReference type="ARBA" id="ARBA00022448"/>
    </source>
</evidence>
<proteinExistence type="inferred from homology"/>
<feature type="transmembrane region" description="Helical" evidence="7">
    <location>
        <begin position="83"/>
        <end position="107"/>
    </location>
</feature>
<dbReference type="CDD" id="cd06261">
    <property type="entry name" value="TM_PBP2"/>
    <property type="match status" value="1"/>
</dbReference>
<dbReference type="EMBL" id="AP027731">
    <property type="protein sequence ID" value="BDZ45673.1"/>
    <property type="molecule type" value="Genomic_DNA"/>
</dbReference>
<name>A0ABN6XL62_9MICO</name>
<keyword evidence="10" id="KW-1185">Reference proteome</keyword>
<dbReference type="RefSeq" id="WP_286278923.1">
    <property type="nucleotide sequence ID" value="NZ_AP027731.1"/>
</dbReference>
<keyword evidence="4 7" id="KW-0812">Transmembrane</keyword>
<accession>A0ABN6XL62</accession>
<dbReference type="InterPro" id="IPR035906">
    <property type="entry name" value="MetI-like_sf"/>
</dbReference>
<dbReference type="Pfam" id="PF00528">
    <property type="entry name" value="BPD_transp_1"/>
    <property type="match status" value="1"/>
</dbReference>
<dbReference type="PROSITE" id="PS50928">
    <property type="entry name" value="ABC_TM1"/>
    <property type="match status" value="1"/>
</dbReference>
<feature type="transmembrane region" description="Helical" evidence="7">
    <location>
        <begin position="203"/>
        <end position="225"/>
    </location>
</feature>
<sequence>MSTLAKEIPTTGSPTLAVRGTGRGPRGVAVLLGPPIAFLALVVVLWYIVSALLGKLSFLLPAPHRIFTEAFFDPKVAGDIGNALVQTVLVTLAGLVLAIVIGVVWAIAMSQAKAIERTLYPYAVILQCIPILALVPLIGFWFGQEFFARMIVSVLIALFPMVSNTLFGLQGVDKSQRELFKLQGASRWTILTKLQLPAAMPTIFAGMRISAGLALVGAIVGDFFFRRGTPGIGSLISNYTARLQGPELFAAILSAAFLGVAIFVVFGWLSKAAVGKWYESAS</sequence>
<keyword evidence="6 7" id="KW-0472">Membrane</keyword>
<feature type="domain" description="ABC transmembrane type-1" evidence="8">
    <location>
        <begin position="84"/>
        <end position="270"/>
    </location>
</feature>
<feature type="transmembrane region" description="Helical" evidence="7">
    <location>
        <begin position="248"/>
        <end position="269"/>
    </location>
</feature>
<keyword evidence="3" id="KW-1003">Cell membrane</keyword>
<feature type="transmembrane region" description="Helical" evidence="7">
    <location>
        <begin position="119"/>
        <end position="141"/>
    </location>
</feature>
<evidence type="ECO:0000256" key="7">
    <source>
        <dbReference type="RuleBase" id="RU363032"/>
    </source>
</evidence>
<evidence type="ECO:0000256" key="1">
    <source>
        <dbReference type="ARBA" id="ARBA00004651"/>
    </source>
</evidence>
<keyword evidence="2 7" id="KW-0813">Transport</keyword>
<evidence type="ECO:0000256" key="6">
    <source>
        <dbReference type="ARBA" id="ARBA00023136"/>
    </source>
</evidence>
<comment type="subcellular location">
    <subcellularLocation>
        <location evidence="1 7">Cell membrane</location>
        <topology evidence="1 7">Multi-pass membrane protein</topology>
    </subcellularLocation>
</comment>
<dbReference type="SUPFAM" id="SSF161098">
    <property type="entry name" value="MetI-like"/>
    <property type="match status" value="1"/>
</dbReference>
<organism evidence="9 10">
    <name type="scientific">Naasia aerilata</name>
    <dbReference type="NCBI Taxonomy" id="1162966"/>
    <lineage>
        <taxon>Bacteria</taxon>
        <taxon>Bacillati</taxon>
        <taxon>Actinomycetota</taxon>
        <taxon>Actinomycetes</taxon>
        <taxon>Micrococcales</taxon>
        <taxon>Microbacteriaceae</taxon>
        <taxon>Naasia</taxon>
    </lineage>
</organism>
<reference evidence="10" key="1">
    <citation type="journal article" date="2019" name="Int. J. Syst. Evol. Microbiol.">
        <title>The Global Catalogue of Microorganisms (GCM) 10K type strain sequencing project: providing services to taxonomists for standard genome sequencing and annotation.</title>
        <authorList>
            <consortium name="The Broad Institute Genomics Platform"/>
            <consortium name="The Broad Institute Genome Sequencing Center for Infectious Disease"/>
            <person name="Wu L."/>
            <person name="Ma J."/>
        </authorList>
    </citation>
    <scope>NUCLEOTIDE SEQUENCE [LARGE SCALE GENOMIC DNA]</scope>
    <source>
        <strain evidence="10">NBRC 108725</strain>
    </source>
</reference>
<evidence type="ECO:0000313" key="10">
    <source>
        <dbReference type="Proteomes" id="UP001321498"/>
    </source>
</evidence>
<comment type="similarity">
    <text evidence="7">Belongs to the binding-protein-dependent transport system permease family.</text>
</comment>
<dbReference type="PANTHER" id="PTHR30151:SF41">
    <property type="entry name" value="ABC TRANSPORTER PERMEASE PROTEIN"/>
    <property type="match status" value="1"/>
</dbReference>
<dbReference type="InterPro" id="IPR000515">
    <property type="entry name" value="MetI-like"/>
</dbReference>
<evidence type="ECO:0000256" key="5">
    <source>
        <dbReference type="ARBA" id="ARBA00022989"/>
    </source>
</evidence>
<dbReference type="PANTHER" id="PTHR30151">
    <property type="entry name" value="ALKANE SULFONATE ABC TRANSPORTER-RELATED, MEMBRANE SUBUNIT"/>
    <property type="match status" value="1"/>
</dbReference>
<evidence type="ECO:0000256" key="4">
    <source>
        <dbReference type="ARBA" id="ARBA00022692"/>
    </source>
</evidence>
<evidence type="ECO:0000259" key="8">
    <source>
        <dbReference type="PROSITE" id="PS50928"/>
    </source>
</evidence>
<feature type="transmembrane region" description="Helical" evidence="7">
    <location>
        <begin position="28"/>
        <end position="49"/>
    </location>
</feature>
<protein>
    <submittedName>
        <fullName evidence="9">Nitrate ABC transporter permease</fullName>
    </submittedName>
</protein>
<gene>
    <name evidence="9" type="primary">ssuC_2</name>
    <name evidence="9" type="ORF">GCM10025866_15820</name>
</gene>
<feature type="transmembrane region" description="Helical" evidence="7">
    <location>
        <begin position="147"/>
        <end position="169"/>
    </location>
</feature>